<evidence type="ECO:0000313" key="3">
    <source>
        <dbReference type="Proteomes" id="UP000518266"/>
    </source>
</evidence>
<organism evidence="2 3">
    <name type="scientific">Dissostichus mawsoni</name>
    <name type="common">Antarctic cod</name>
    <dbReference type="NCBI Taxonomy" id="36200"/>
    <lineage>
        <taxon>Eukaryota</taxon>
        <taxon>Metazoa</taxon>
        <taxon>Chordata</taxon>
        <taxon>Craniata</taxon>
        <taxon>Vertebrata</taxon>
        <taxon>Euteleostomi</taxon>
        <taxon>Actinopterygii</taxon>
        <taxon>Neopterygii</taxon>
        <taxon>Teleostei</taxon>
        <taxon>Neoteleostei</taxon>
        <taxon>Acanthomorphata</taxon>
        <taxon>Eupercaria</taxon>
        <taxon>Perciformes</taxon>
        <taxon>Notothenioidei</taxon>
        <taxon>Nototheniidae</taxon>
        <taxon>Dissostichus</taxon>
    </lineage>
</organism>
<reference evidence="2 3" key="1">
    <citation type="submission" date="2020-03" db="EMBL/GenBank/DDBJ databases">
        <title>Dissostichus mawsoni Genome sequencing and assembly.</title>
        <authorList>
            <person name="Park H."/>
        </authorList>
    </citation>
    <scope>NUCLEOTIDE SEQUENCE [LARGE SCALE GENOMIC DNA]</scope>
    <source>
        <strain evidence="2">DM0001</strain>
        <tissue evidence="2">Muscle</tissue>
    </source>
</reference>
<dbReference type="GO" id="GO:0005975">
    <property type="term" value="P:carbohydrate metabolic process"/>
    <property type="evidence" value="ECO:0007669"/>
    <property type="project" value="InterPro"/>
</dbReference>
<dbReference type="InterPro" id="IPR017853">
    <property type="entry name" value="GH"/>
</dbReference>
<gene>
    <name evidence="2" type="ORF">F7725_026739</name>
</gene>
<comment type="caution">
    <text evidence="2">The sequence shown here is derived from an EMBL/GenBank/DDBJ whole genome shotgun (WGS) entry which is preliminary data.</text>
</comment>
<dbReference type="Gene3D" id="3.20.20.80">
    <property type="entry name" value="Glycosidases"/>
    <property type="match status" value="1"/>
</dbReference>
<dbReference type="OrthoDB" id="65569at2759"/>
<proteinExistence type="inferred from homology"/>
<evidence type="ECO:0008006" key="4">
    <source>
        <dbReference type="Google" id="ProtNLM"/>
    </source>
</evidence>
<dbReference type="EMBL" id="JAAKFY010000027">
    <property type="protein sequence ID" value="KAF3833074.1"/>
    <property type="molecule type" value="Genomic_DNA"/>
</dbReference>
<dbReference type="AlphaFoldDB" id="A0A7J5X7V4"/>
<dbReference type="InterPro" id="IPR001360">
    <property type="entry name" value="Glyco_hydro_1"/>
</dbReference>
<dbReference type="Proteomes" id="UP000518266">
    <property type="component" value="Unassembled WGS sequence"/>
</dbReference>
<comment type="similarity">
    <text evidence="1">Belongs to the glycosyl hydrolase 1 family.</text>
</comment>
<evidence type="ECO:0000256" key="1">
    <source>
        <dbReference type="RuleBase" id="RU003690"/>
    </source>
</evidence>
<dbReference type="PANTHER" id="PTHR10353:SF336">
    <property type="entry name" value="LACTASE-LIKE PROTEIN"/>
    <property type="match status" value="1"/>
</dbReference>
<sequence length="415" mass="48148">MSLILTVLNKLAKFLCKKTESSLPKITMLQRCILRTYHVLALVLCVSAREDFDWTKNEKTSFYYSTFPTDGKGMSIWDAFTRKKGKIFLNDTGDTSCDGYNKFKDDITLMKDMKLNHYRFSISWPRILPSGLKSEHINEKGIKYYEDLINMLLDNKITPIVILYHWDLPQEKYGGWQNVSMVNYFNDFANLCFERFGHKVKYWITFNNPWSIAVEGYETGEHAPGMKLKGTGAYKAAHHIIKAHAKVWHTYDMQWRSKQKGMVGISLTADWGEPVDITNQRDIEAAERYIQFYLGWFATPIFNGDYPQVMKDYIGRKSGQQGLGASRLPVFSPQEKSYIKGTCDFLGLGHFTTRYITPKNYPSGLGDSYFADRDLAELVDPKWPDPGSEWLYSVPWGFRRMLNFVKTQYGNPWYT</sequence>
<dbReference type="SUPFAM" id="SSF51445">
    <property type="entry name" value="(Trans)glycosidases"/>
    <property type="match status" value="1"/>
</dbReference>
<name>A0A7J5X7V4_DISMA</name>
<dbReference type="GO" id="GO:0004553">
    <property type="term" value="F:hydrolase activity, hydrolyzing O-glycosyl compounds"/>
    <property type="evidence" value="ECO:0007669"/>
    <property type="project" value="InterPro"/>
</dbReference>
<keyword evidence="3" id="KW-1185">Reference proteome</keyword>
<dbReference type="PANTHER" id="PTHR10353">
    <property type="entry name" value="GLYCOSYL HYDROLASE"/>
    <property type="match status" value="1"/>
</dbReference>
<dbReference type="Pfam" id="PF00232">
    <property type="entry name" value="Glyco_hydro_1"/>
    <property type="match status" value="1"/>
</dbReference>
<accession>A0A7J5X7V4</accession>
<evidence type="ECO:0000313" key="2">
    <source>
        <dbReference type="EMBL" id="KAF3833074.1"/>
    </source>
</evidence>
<protein>
    <recommendedName>
        <fullName evidence="4">Lactase-like protein</fullName>
    </recommendedName>
</protein>